<accession>A0ACB8A843</accession>
<reference evidence="1" key="1">
    <citation type="journal article" date="2021" name="New Phytol.">
        <title>Evolutionary innovations through gain and loss of genes in the ectomycorrhizal Boletales.</title>
        <authorList>
            <person name="Wu G."/>
            <person name="Miyauchi S."/>
            <person name="Morin E."/>
            <person name="Kuo A."/>
            <person name="Drula E."/>
            <person name="Varga T."/>
            <person name="Kohler A."/>
            <person name="Feng B."/>
            <person name="Cao Y."/>
            <person name="Lipzen A."/>
            <person name="Daum C."/>
            <person name="Hundley H."/>
            <person name="Pangilinan J."/>
            <person name="Johnson J."/>
            <person name="Barry K."/>
            <person name="LaButti K."/>
            <person name="Ng V."/>
            <person name="Ahrendt S."/>
            <person name="Min B."/>
            <person name="Choi I.G."/>
            <person name="Park H."/>
            <person name="Plett J.M."/>
            <person name="Magnuson J."/>
            <person name="Spatafora J.W."/>
            <person name="Nagy L.G."/>
            <person name="Henrissat B."/>
            <person name="Grigoriev I.V."/>
            <person name="Yang Z.L."/>
            <person name="Xu J."/>
            <person name="Martin F.M."/>
        </authorList>
    </citation>
    <scope>NUCLEOTIDE SEQUENCE</scope>
    <source>
        <strain evidence="1">ATCC 28755</strain>
    </source>
</reference>
<keyword evidence="2" id="KW-1185">Reference proteome</keyword>
<dbReference type="EMBL" id="MU267749">
    <property type="protein sequence ID" value="KAH7909636.1"/>
    <property type="molecule type" value="Genomic_DNA"/>
</dbReference>
<sequence length="379" mass="41646">MPQRYRRDSITHQQPSASDALEPSDADDSIVLSDLVRTGEASRLRRRGAMRLDHNLLNAQRNESERVSPPAPIIIRAPSWIDPPSDDESSQTWEQNYEPPLSPRSAPNVTVGESYNHILFCGGDERAPRVINRKSEIGLSPLPSYPPSSESRHSINRSPSSSRYTNGCGAVIHMRASPRGRSNIWQAKTEATSAVIPLDASYFERSAVVKTVRSTCGCIREGVGCAICGNALGSRYKPCQAAAEGLFTPHRHVLHPMRPEGPAYWHARPSTAVQDNQPFIYTFFASNVSSSSPLISPPNETDVAPVQQDFLSPVDNPFEYNIFDRAITASPSALSDREERTSPYLAQTEPDFDPDGTVIADEPGSPDKVITELPLFPGR</sequence>
<dbReference type="Proteomes" id="UP000790377">
    <property type="component" value="Unassembled WGS sequence"/>
</dbReference>
<evidence type="ECO:0000313" key="2">
    <source>
        <dbReference type="Proteomes" id="UP000790377"/>
    </source>
</evidence>
<name>A0ACB8A843_9AGAM</name>
<comment type="caution">
    <text evidence="1">The sequence shown here is derived from an EMBL/GenBank/DDBJ whole genome shotgun (WGS) entry which is preliminary data.</text>
</comment>
<proteinExistence type="predicted"/>
<organism evidence="1 2">
    <name type="scientific">Hygrophoropsis aurantiaca</name>
    <dbReference type="NCBI Taxonomy" id="72124"/>
    <lineage>
        <taxon>Eukaryota</taxon>
        <taxon>Fungi</taxon>
        <taxon>Dikarya</taxon>
        <taxon>Basidiomycota</taxon>
        <taxon>Agaricomycotina</taxon>
        <taxon>Agaricomycetes</taxon>
        <taxon>Agaricomycetidae</taxon>
        <taxon>Boletales</taxon>
        <taxon>Coniophorineae</taxon>
        <taxon>Hygrophoropsidaceae</taxon>
        <taxon>Hygrophoropsis</taxon>
    </lineage>
</organism>
<evidence type="ECO:0000313" key="1">
    <source>
        <dbReference type="EMBL" id="KAH7909636.1"/>
    </source>
</evidence>
<protein>
    <submittedName>
        <fullName evidence="1">Uncharacterized protein</fullName>
    </submittedName>
</protein>
<gene>
    <name evidence="1" type="ORF">BJ138DRAFT_1010424</name>
</gene>